<evidence type="ECO:0000313" key="3">
    <source>
        <dbReference type="Proteomes" id="UP001148482"/>
    </source>
</evidence>
<organism evidence="2 3">
    <name type="scientific">Salinimicrobium profundisediminis</name>
    <dbReference type="NCBI Taxonomy" id="2994553"/>
    <lineage>
        <taxon>Bacteria</taxon>
        <taxon>Pseudomonadati</taxon>
        <taxon>Bacteroidota</taxon>
        <taxon>Flavobacteriia</taxon>
        <taxon>Flavobacteriales</taxon>
        <taxon>Flavobacteriaceae</taxon>
        <taxon>Salinimicrobium</taxon>
    </lineage>
</organism>
<dbReference type="GO" id="GO:0046872">
    <property type="term" value="F:metal ion binding"/>
    <property type="evidence" value="ECO:0007669"/>
    <property type="project" value="UniProtKB-UniRule"/>
</dbReference>
<evidence type="ECO:0000313" key="2">
    <source>
        <dbReference type="EMBL" id="MCX2838249.1"/>
    </source>
</evidence>
<comment type="caution">
    <text evidence="2">The sequence shown here is derived from an EMBL/GenBank/DDBJ whole genome shotgun (WGS) entry which is preliminary data.</text>
</comment>
<comment type="function">
    <text evidence="1">Catalyzes the epimerization of D-tagaturonate (D-TagA) to D-fructuronate (D-FruA).</text>
</comment>
<dbReference type="Pfam" id="PF16257">
    <property type="entry name" value="UxaE"/>
    <property type="match status" value="1"/>
</dbReference>
<keyword evidence="3" id="KW-1185">Reference proteome</keyword>
<evidence type="ECO:0000256" key="1">
    <source>
        <dbReference type="HAMAP-Rule" id="MF_02243"/>
    </source>
</evidence>
<keyword evidence="1" id="KW-0479">Metal-binding</keyword>
<reference evidence="2" key="1">
    <citation type="submission" date="2022-11" db="EMBL/GenBank/DDBJ databases">
        <title>Salinimicrobium profundisediminis sp. nov., isolated from deep-sea sediment of the Mariana Trench.</title>
        <authorList>
            <person name="Fu H."/>
        </authorList>
    </citation>
    <scope>NUCLEOTIDE SEQUENCE</scope>
    <source>
        <strain evidence="2">MT39</strain>
    </source>
</reference>
<comment type="similarity">
    <text evidence="1">Belongs to the UxaE family.</text>
</comment>
<proteinExistence type="inferred from homology"/>
<feature type="binding site" evidence="1">
    <location>
        <position position="257"/>
    </location>
    <ligand>
        <name>a divalent metal cation</name>
        <dbReference type="ChEBI" id="CHEBI:60240"/>
    </ligand>
</feature>
<dbReference type="Proteomes" id="UP001148482">
    <property type="component" value="Unassembled WGS sequence"/>
</dbReference>
<dbReference type="InterPro" id="IPR032586">
    <property type="entry name" value="UxaE"/>
</dbReference>
<dbReference type="AlphaFoldDB" id="A0A9X3I158"/>
<feature type="binding site" evidence="1">
    <location>
        <position position="80"/>
    </location>
    <ligand>
        <name>a divalent metal cation</name>
        <dbReference type="ChEBI" id="CHEBI:60240"/>
    </ligand>
</feature>
<comment type="cofactor">
    <cofactor evidence="1">
        <name>a divalent metal cation</name>
        <dbReference type="ChEBI" id="CHEBI:60240"/>
    </cofactor>
</comment>
<dbReference type="EC" id="5.1.2.7" evidence="1"/>
<name>A0A9X3I158_9FLAO</name>
<accession>A0A9X3I158</accession>
<comment type="catalytic activity">
    <reaction evidence="1">
        <text>keto-D-tagaturonate = keto-D-fructuronate</text>
        <dbReference type="Rhea" id="RHEA:51656"/>
        <dbReference type="ChEBI" id="CHEBI:17886"/>
        <dbReference type="ChEBI" id="CHEBI:59881"/>
        <dbReference type="EC" id="5.1.2.7"/>
    </reaction>
</comment>
<dbReference type="RefSeq" id="WP_266069518.1">
    <property type="nucleotide sequence ID" value="NZ_JAPJDA010000012.1"/>
</dbReference>
<keyword evidence="1" id="KW-0413">Isomerase</keyword>
<sequence length="417" mass="47469">MMALGKYSFGVGDRFGKEGKAQLDAILKIQSEGVAVTPVWNKSNREHQTVGTQPQSLREEADSAVKTAGFKSQYFVDADHINIKTVKPFLEVSNFFTIDVAEFIGKSAPEEEEEGFLNFFKAYSGDLHIPGIERKMQISKTHLREMLNNFLLAAKNAGEVYSYIQSKKEEYVHIEVSIDEVEEPQSPVELFFILAALAYYKVPVNTIAPKFTGSFNKGVDYEGDLEQFEREFEEDLLVLKFAVKEFDLQQDLKISVHSGSDKFSVYPVIRKLISKHDAGLHLKTAGTTWLEELIGLAESEGEGFNFSKELYRDALERYDELTRDYKSVLSIDRSQLPAPDEFSSGKQYAAALRHEPNSPESNPHFRQLLHCAYKIAAEKGDHFFPLLDMYRERVENNVTDNLFRKHLAPLFLSPHEK</sequence>
<dbReference type="GO" id="GO:0016856">
    <property type="term" value="F:racemase and epimerase activity, acting on hydroxy acids and derivatives"/>
    <property type="evidence" value="ECO:0007669"/>
    <property type="project" value="UniProtKB-UniRule"/>
</dbReference>
<protein>
    <recommendedName>
        <fullName evidence="1">Tagaturonate/fructuronate epimerase</fullName>
        <shortName evidence="1">D-TagA/D-FruA epimerase</shortName>
        <ecNumber evidence="1">5.1.2.7</ecNumber>
    </recommendedName>
</protein>
<dbReference type="HAMAP" id="MF_02243">
    <property type="entry name" value="UxaE"/>
    <property type="match status" value="1"/>
</dbReference>
<dbReference type="EMBL" id="JAPJDA010000012">
    <property type="protein sequence ID" value="MCX2838249.1"/>
    <property type="molecule type" value="Genomic_DNA"/>
</dbReference>
<gene>
    <name evidence="1" type="primary">uxaE</name>
    <name evidence="2" type="ORF">OQ279_08780</name>
</gene>
<feature type="active site" description="Proton acceptor" evidence="1">
    <location>
        <position position="79"/>
    </location>
</feature>
<feature type="binding site" evidence="1">
    <location>
        <position position="217"/>
    </location>
    <ligand>
        <name>a divalent metal cation</name>
        <dbReference type="ChEBI" id="CHEBI:60240"/>
    </ligand>
</feature>
<feature type="active site" description="Proton donor" evidence="1">
    <location>
        <position position="175"/>
    </location>
</feature>